<sequence length="183" mass="21277">MPHPNNLDDRQLIDAFIRRDEAAIREIYRRYGGPVFGITIRILKDRGHAEEATQQTFMKAWQAADRIDPSRDIGPWLYTIARRVAIDVYRRERRHAVSNIDDREIAGVPISVDGAFEEWQVRQAVGDLPEDERDVLRHTYFLGYTHEETAERLDIPVGTVKSRSHRAHRKLANTLHHFQEVSA</sequence>
<dbReference type="SUPFAM" id="SSF88946">
    <property type="entry name" value="Sigma2 domain of RNA polymerase sigma factors"/>
    <property type="match status" value="1"/>
</dbReference>
<dbReference type="EMBL" id="UOEK01000426">
    <property type="protein sequence ID" value="VAW07895.1"/>
    <property type="molecule type" value="Genomic_DNA"/>
</dbReference>
<dbReference type="Pfam" id="PF04542">
    <property type="entry name" value="Sigma70_r2"/>
    <property type="match status" value="1"/>
</dbReference>
<name>A0A3B0SQ17_9ZZZZ</name>
<evidence type="ECO:0000313" key="7">
    <source>
        <dbReference type="EMBL" id="VAW07895.1"/>
    </source>
</evidence>
<dbReference type="SUPFAM" id="SSF88659">
    <property type="entry name" value="Sigma3 and sigma4 domains of RNA polymerase sigma factors"/>
    <property type="match status" value="1"/>
</dbReference>
<protein>
    <recommendedName>
        <fullName evidence="8">RNA polymerase sigma factor</fullName>
    </recommendedName>
</protein>
<organism evidence="7">
    <name type="scientific">hydrothermal vent metagenome</name>
    <dbReference type="NCBI Taxonomy" id="652676"/>
    <lineage>
        <taxon>unclassified sequences</taxon>
        <taxon>metagenomes</taxon>
        <taxon>ecological metagenomes</taxon>
    </lineage>
</organism>
<dbReference type="InterPro" id="IPR013249">
    <property type="entry name" value="RNA_pol_sigma70_r4_t2"/>
</dbReference>
<evidence type="ECO:0000256" key="2">
    <source>
        <dbReference type="ARBA" id="ARBA00023015"/>
    </source>
</evidence>
<dbReference type="PANTHER" id="PTHR43133:SF62">
    <property type="entry name" value="RNA POLYMERASE SIGMA FACTOR SIGZ"/>
    <property type="match status" value="1"/>
</dbReference>
<reference evidence="7" key="1">
    <citation type="submission" date="2018-06" db="EMBL/GenBank/DDBJ databases">
        <authorList>
            <person name="Zhirakovskaya E."/>
        </authorList>
    </citation>
    <scope>NUCLEOTIDE SEQUENCE</scope>
</reference>
<dbReference type="InterPro" id="IPR013324">
    <property type="entry name" value="RNA_pol_sigma_r3/r4-like"/>
</dbReference>
<feature type="domain" description="RNA polymerase sigma factor 70 region 4 type 2" evidence="6">
    <location>
        <begin position="120"/>
        <end position="171"/>
    </location>
</feature>
<dbReference type="InterPro" id="IPR014284">
    <property type="entry name" value="RNA_pol_sigma-70_dom"/>
</dbReference>
<keyword evidence="3" id="KW-0731">Sigma factor</keyword>
<keyword evidence="2" id="KW-0805">Transcription regulation</keyword>
<evidence type="ECO:0000259" key="5">
    <source>
        <dbReference type="Pfam" id="PF04542"/>
    </source>
</evidence>
<dbReference type="Gene3D" id="1.10.1740.10">
    <property type="match status" value="1"/>
</dbReference>
<dbReference type="InterPro" id="IPR036388">
    <property type="entry name" value="WH-like_DNA-bd_sf"/>
</dbReference>
<keyword evidence="4" id="KW-0804">Transcription</keyword>
<comment type="similarity">
    <text evidence="1">Belongs to the sigma-70 factor family. ECF subfamily.</text>
</comment>
<feature type="domain" description="RNA polymerase sigma-70 region 2" evidence="5">
    <location>
        <begin position="27"/>
        <end position="94"/>
    </location>
</feature>
<evidence type="ECO:0000256" key="3">
    <source>
        <dbReference type="ARBA" id="ARBA00023082"/>
    </source>
</evidence>
<dbReference type="CDD" id="cd06171">
    <property type="entry name" value="Sigma70_r4"/>
    <property type="match status" value="1"/>
</dbReference>
<evidence type="ECO:0000256" key="4">
    <source>
        <dbReference type="ARBA" id="ARBA00023163"/>
    </source>
</evidence>
<proteinExistence type="inferred from homology"/>
<dbReference type="GO" id="GO:0003677">
    <property type="term" value="F:DNA binding"/>
    <property type="evidence" value="ECO:0007669"/>
    <property type="project" value="InterPro"/>
</dbReference>
<dbReference type="AlphaFoldDB" id="A0A3B0SQ17"/>
<dbReference type="Gene3D" id="1.10.10.10">
    <property type="entry name" value="Winged helix-like DNA-binding domain superfamily/Winged helix DNA-binding domain"/>
    <property type="match status" value="1"/>
</dbReference>
<dbReference type="InterPro" id="IPR013325">
    <property type="entry name" value="RNA_pol_sigma_r2"/>
</dbReference>
<dbReference type="NCBIfam" id="TIGR02937">
    <property type="entry name" value="sigma70-ECF"/>
    <property type="match status" value="1"/>
</dbReference>
<dbReference type="InterPro" id="IPR039425">
    <property type="entry name" value="RNA_pol_sigma-70-like"/>
</dbReference>
<dbReference type="GO" id="GO:0016987">
    <property type="term" value="F:sigma factor activity"/>
    <property type="evidence" value="ECO:0007669"/>
    <property type="project" value="UniProtKB-KW"/>
</dbReference>
<gene>
    <name evidence="7" type="ORF">MNBD_ACTINO02-369</name>
</gene>
<evidence type="ECO:0008006" key="8">
    <source>
        <dbReference type="Google" id="ProtNLM"/>
    </source>
</evidence>
<evidence type="ECO:0000256" key="1">
    <source>
        <dbReference type="ARBA" id="ARBA00010641"/>
    </source>
</evidence>
<evidence type="ECO:0000259" key="6">
    <source>
        <dbReference type="Pfam" id="PF08281"/>
    </source>
</evidence>
<dbReference type="PANTHER" id="PTHR43133">
    <property type="entry name" value="RNA POLYMERASE ECF-TYPE SIGMA FACTO"/>
    <property type="match status" value="1"/>
</dbReference>
<accession>A0A3B0SQ17</accession>
<dbReference type="GO" id="GO:0006352">
    <property type="term" value="P:DNA-templated transcription initiation"/>
    <property type="evidence" value="ECO:0007669"/>
    <property type="project" value="InterPro"/>
</dbReference>
<dbReference type="Pfam" id="PF08281">
    <property type="entry name" value="Sigma70_r4_2"/>
    <property type="match status" value="1"/>
</dbReference>
<dbReference type="InterPro" id="IPR007627">
    <property type="entry name" value="RNA_pol_sigma70_r2"/>
</dbReference>